<proteinExistence type="predicted"/>
<accession>A0ABP1IZX8</accession>
<dbReference type="Proteomes" id="UP001642409">
    <property type="component" value="Unassembled WGS sequence"/>
</dbReference>
<sequence>MYNIPNLFDYYPKDKPATPTFKLSDISLDNPNRVLSSHEVKQNSRNLTIQDFGLCETEFDFERANKVINYLMKLYPFLSSGIKYDEDIKWVRYDEQPLQMYNITEYDHHYKSLKEIGDHMTNAAHLLNNNKLSHWQFIKLTVPEWPTVKAAVVVSIYHTLVDGPAVMLLLKKFNQCYSNLDLNLDETPKPIQLSNFRSIMGYDESRGLQPKYDPTPRKLPFTKITGQFKQNNPYGSNLKFLEEFGIICRHYSESDFCRIRGVQYTFSLYAVQMAQFAAYAYFNGDLTAEQPFIGLAHDLRRNYEYFKNGKLPNIDLENQIIGQAAVSLPLVSKGTLSTSLQQLADQFQIQFDSNKQSDEQFWQTIINNEINPVTLYLPIPVSVLTSNIGKMDLDNGPIVHMIGQNTSAHVWNEEPAAFGCCINRGKIGIIITEWDLKLFSKEQTEWNDVVFRKINKLVIEKGAENVFVKDVVALFEETWNHNQFIFCQKKGGFGNQISQLKTIRLIYLILFSFLQQWKRYLLVSYSQCQVYFLKMLLLQKYHYHHYNKYKCQFIKTRTLTVFFLFDNIYPTIFVYTF</sequence>
<dbReference type="EMBL" id="CAXDID020000105">
    <property type="protein sequence ID" value="CAL6027622.1"/>
    <property type="molecule type" value="Genomic_DNA"/>
</dbReference>
<protein>
    <recommendedName>
        <fullName evidence="3">Diacylglycerol O-acyltransferase</fullName>
    </recommendedName>
</protein>
<name>A0ABP1IZX8_9EUKA</name>
<gene>
    <name evidence="1" type="ORF">HINF_LOCUS31413</name>
</gene>
<reference evidence="1 2" key="1">
    <citation type="submission" date="2024-07" db="EMBL/GenBank/DDBJ databases">
        <authorList>
            <person name="Akdeniz Z."/>
        </authorList>
    </citation>
    <scope>NUCLEOTIDE SEQUENCE [LARGE SCALE GENOMIC DNA]</scope>
</reference>
<evidence type="ECO:0000313" key="1">
    <source>
        <dbReference type="EMBL" id="CAL6027622.1"/>
    </source>
</evidence>
<comment type="caution">
    <text evidence="1">The sequence shown here is derived from an EMBL/GenBank/DDBJ whole genome shotgun (WGS) entry which is preliminary data.</text>
</comment>
<evidence type="ECO:0000313" key="2">
    <source>
        <dbReference type="Proteomes" id="UP001642409"/>
    </source>
</evidence>
<evidence type="ECO:0008006" key="3">
    <source>
        <dbReference type="Google" id="ProtNLM"/>
    </source>
</evidence>
<keyword evidence="2" id="KW-1185">Reference proteome</keyword>
<organism evidence="1 2">
    <name type="scientific">Hexamita inflata</name>
    <dbReference type="NCBI Taxonomy" id="28002"/>
    <lineage>
        <taxon>Eukaryota</taxon>
        <taxon>Metamonada</taxon>
        <taxon>Diplomonadida</taxon>
        <taxon>Hexamitidae</taxon>
        <taxon>Hexamitinae</taxon>
        <taxon>Hexamita</taxon>
    </lineage>
</organism>